<organism evidence="2 3">
    <name type="scientific">Euzebya pacifica</name>
    <dbReference type="NCBI Taxonomy" id="1608957"/>
    <lineage>
        <taxon>Bacteria</taxon>
        <taxon>Bacillati</taxon>
        <taxon>Actinomycetota</taxon>
        <taxon>Nitriliruptoria</taxon>
        <taxon>Euzebyales</taxon>
    </lineage>
</organism>
<proteinExistence type="predicted"/>
<sequence length="47" mass="5225">MGHGAVVSHGRHGIRPMPPPHRGWRSTRCGPVGRVCHPDLYPYDLNP</sequence>
<dbReference type="EMBL" id="CP031165">
    <property type="protein sequence ID" value="AXV09262.1"/>
    <property type="molecule type" value="Genomic_DNA"/>
</dbReference>
<feature type="region of interest" description="Disordered" evidence="1">
    <location>
        <begin position="1"/>
        <end position="25"/>
    </location>
</feature>
<dbReference type="Proteomes" id="UP000264006">
    <property type="component" value="Chromosome"/>
</dbReference>
<accession>A0A346Y465</accession>
<evidence type="ECO:0000313" key="3">
    <source>
        <dbReference type="Proteomes" id="UP000264006"/>
    </source>
</evidence>
<reference evidence="2 3" key="1">
    <citation type="submission" date="2018-09" db="EMBL/GenBank/DDBJ databases">
        <title>Complete genome sequence of Euzebya sp. DY32-46 isolated from seawater of Pacific Ocean.</title>
        <authorList>
            <person name="Xu L."/>
            <person name="Wu Y.-H."/>
            <person name="Xu X.-W."/>
        </authorList>
    </citation>
    <scope>NUCLEOTIDE SEQUENCE [LARGE SCALE GENOMIC DNA]</scope>
    <source>
        <strain evidence="2 3">DY32-46</strain>
    </source>
</reference>
<evidence type="ECO:0000313" key="2">
    <source>
        <dbReference type="EMBL" id="AXV09262.1"/>
    </source>
</evidence>
<evidence type="ECO:0000256" key="1">
    <source>
        <dbReference type="SAM" id="MobiDB-lite"/>
    </source>
</evidence>
<dbReference type="KEGG" id="euz:DVS28_a4601"/>
<dbReference type="AlphaFoldDB" id="A0A346Y465"/>
<gene>
    <name evidence="2" type="ORF">DVS28_a4601</name>
</gene>
<name>A0A346Y465_9ACTN</name>
<keyword evidence="3" id="KW-1185">Reference proteome</keyword>
<protein>
    <submittedName>
        <fullName evidence="2">Uncharacterized protein</fullName>
    </submittedName>
</protein>